<feature type="active site" description="Charge relay system" evidence="5">
    <location>
        <position position="351"/>
    </location>
</feature>
<feature type="domain" description="Peptidase S8/S53" evidence="7">
    <location>
        <begin position="163"/>
        <end position="369"/>
    </location>
</feature>
<evidence type="ECO:0000313" key="9">
    <source>
        <dbReference type="Proteomes" id="UP000305681"/>
    </source>
</evidence>
<dbReference type="SUPFAM" id="SSF52743">
    <property type="entry name" value="Subtilisin-like"/>
    <property type="match status" value="1"/>
</dbReference>
<dbReference type="PANTHER" id="PTHR43806:SF11">
    <property type="entry name" value="CEREVISIN-RELATED"/>
    <property type="match status" value="1"/>
</dbReference>
<evidence type="ECO:0000256" key="2">
    <source>
        <dbReference type="ARBA" id="ARBA00022670"/>
    </source>
</evidence>
<gene>
    <name evidence="8" type="ORF">FHI69_00885</name>
</gene>
<dbReference type="PRINTS" id="PR00723">
    <property type="entry name" value="SUBTILISIN"/>
</dbReference>
<evidence type="ECO:0000256" key="4">
    <source>
        <dbReference type="ARBA" id="ARBA00022825"/>
    </source>
</evidence>
<feature type="region of interest" description="Disordered" evidence="6">
    <location>
        <begin position="1"/>
        <end position="43"/>
    </location>
</feature>
<evidence type="ECO:0000256" key="1">
    <source>
        <dbReference type="ARBA" id="ARBA00011073"/>
    </source>
</evidence>
<feature type="active site" description="Charge relay system" evidence="5">
    <location>
        <position position="198"/>
    </location>
</feature>
<protein>
    <recommendedName>
        <fullName evidence="7">Peptidase S8/S53 domain-containing protein</fullName>
    </recommendedName>
</protein>
<evidence type="ECO:0000256" key="6">
    <source>
        <dbReference type="SAM" id="MobiDB-lite"/>
    </source>
</evidence>
<dbReference type="AlphaFoldDB" id="A0A5C4NZG5"/>
<proteinExistence type="inferred from homology"/>
<keyword evidence="4 5" id="KW-0720">Serine protease</keyword>
<dbReference type="PROSITE" id="PS51892">
    <property type="entry name" value="SUBTILASE"/>
    <property type="match status" value="1"/>
</dbReference>
<dbReference type="InterPro" id="IPR015500">
    <property type="entry name" value="Peptidase_S8_subtilisin-rel"/>
</dbReference>
<keyword evidence="3 5" id="KW-0378">Hydrolase</keyword>
<organism evidence="8 9">
    <name type="scientific">Janthinobacterium lividum</name>
    <dbReference type="NCBI Taxonomy" id="29581"/>
    <lineage>
        <taxon>Bacteria</taxon>
        <taxon>Pseudomonadati</taxon>
        <taxon>Pseudomonadota</taxon>
        <taxon>Betaproteobacteria</taxon>
        <taxon>Burkholderiales</taxon>
        <taxon>Oxalobacteraceae</taxon>
        <taxon>Janthinobacterium</taxon>
    </lineage>
</organism>
<dbReference type="EMBL" id="VDGE01000001">
    <property type="protein sequence ID" value="TNC79085.1"/>
    <property type="molecule type" value="Genomic_DNA"/>
</dbReference>
<evidence type="ECO:0000259" key="7">
    <source>
        <dbReference type="Pfam" id="PF00082"/>
    </source>
</evidence>
<feature type="compositionally biased region" description="Low complexity" evidence="6">
    <location>
        <begin position="1"/>
        <end position="27"/>
    </location>
</feature>
<evidence type="ECO:0000256" key="5">
    <source>
        <dbReference type="PROSITE-ProRule" id="PRU01240"/>
    </source>
</evidence>
<comment type="caution">
    <text evidence="8">The sequence shown here is derived from an EMBL/GenBank/DDBJ whole genome shotgun (WGS) entry which is preliminary data.</text>
</comment>
<sequence length="413" mass="42586">MQPGNSGNVGNAASGARAANAANAANRGDNDETGEGPSLQQSRARTVKNLLRVYRDVIEADPRGEPVLRRQLLAWSPQPAVLEAARAEGFSVLGKRVLGGLGETLVTLGVPERYSTEEALARLQALDPGGSHDFNHLYISSGQSGKPSATGQRAARPAAAGPVRVGLVDGGIDGTHQAFQKAAIRRWGCNGRVVPSAHGTAVASLLIGNADRFHGVSPGARLYAADAYCGSETGGAVDQIIEALAWLAREQVPVVNVSLVGPPNQMLERAVQAMLKRGHLLIAAVGNDGPAAPPLYPASYPGVIGVSGADAQRRILPEAARGPQVMFAAPGSQMLAAAVGPQPYGVVRGTSFAAPIVAAMLAQSMRKPDLVAGRAAVAKLAARAQRMSSGERSPEAGYGLVGEAFRIAPEARP</sequence>
<name>A0A5C4NZG5_9BURK</name>
<dbReference type="PROSITE" id="PS00138">
    <property type="entry name" value="SUBTILASE_SER"/>
    <property type="match status" value="1"/>
</dbReference>
<dbReference type="Proteomes" id="UP000305681">
    <property type="component" value="Unassembled WGS sequence"/>
</dbReference>
<dbReference type="CDD" id="cd05561">
    <property type="entry name" value="Peptidases_S8_4"/>
    <property type="match status" value="1"/>
</dbReference>
<comment type="similarity">
    <text evidence="1 5">Belongs to the peptidase S8 family.</text>
</comment>
<keyword evidence="2 5" id="KW-0645">Protease</keyword>
<reference evidence="8 9" key="1">
    <citation type="submission" date="2019-06" db="EMBL/GenBank/DDBJ databases">
        <title>Genome sequence of Janthinobacterium lividum UCD_MED1.</title>
        <authorList>
            <person name="De Leon M.E."/>
            <person name="Jospin G."/>
        </authorList>
    </citation>
    <scope>NUCLEOTIDE SEQUENCE [LARGE SCALE GENOMIC DNA]</scope>
    <source>
        <strain evidence="8 9">UCD_MED1</strain>
    </source>
</reference>
<dbReference type="InterPro" id="IPR036852">
    <property type="entry name" value="Peptidase_S8/S53_dom_sf"/>
</dbReference>
<dbReference type="GO" id="GO:0006508">
    <property type="term" value="P:proteolysis"/>
    <property type="evidence" value="ECO:0007669"/>
    <property type="project" value="UniProtKB-KW"/>
</dbReference>
<evidence type="ECO:0000313" key="8">
    <source>
        <dbReference type="EMBL" id="TNC79085.1"/>
    </source>
</evidence>
<dbReference type="InterPro" id="IPR050131">
    <property type="entry name" value="Peptidase_S8_subtilisin-like"/>
</dbReference>
<feature type="active site" description="Charge relay system" evidence="5">
    <location>
        <position position="169"/>
    </location>
</feature>
<dbReference type="Pfam" id="PF00082">
    <property type="entry name" value="Peptidase_S8"/>
    <property type="match status" value="1"/>
</dbReference>
<dbReference type="PANTHER" id="PTHR43806">
    <property type="entry name" value="PEPTIDASE S8"/>
    <property type="match status" value="1"/>
</dbReference>
<dbReference type="InterPro" id="IPR000209">
    <property type="entry name" value="Peptidase_S8/S53_dom"/>
</dbReference>
<dbReference type="InterPro" id="IPR023828">
    <property type="entry name" value="Peptidase_S8_Ser-AS"/>
</dbReference>
<dbReference type="GO" id="GO:0004252">
    <property type="term" value="F:serine-type endopeptidase activity"/>
    <property type="evidence" value="ECO:0007669"/>
    <property type="project" value="UniProtKB-UniRule"/>
</dbReference>
<evidence type="ECO:0000256" key="3">
    <source>
        <dbReference type="ARBA" id="ARBA00022801"/>
    </source>
</evidence>
<dbReference type="Gene3D" id="3.40.50.200">
    <property type="entry name" value="Peptidase S8/S53 domain"/>
    <property type="match status" value="1"/>
</dbReference>
<accession>A0A5C4NZG5</accession>